<dbReference type="OrthoDB" id="9800154at2"/>
<dbReference type="AlphaFoldDB" id="A0A2S8FG66"/>
<protein>
    <submittedName>
        <fullName evidence="2">Transcriptional regulator</fullName>
    </submittedName>
</protein>
<dbReference type="EMBL" id="PUIA01000037">
    <property type="protein sequence ID" value="PQO31146.1"/>
    <property type="molecule type" value="Genomic_DNA"/>
</dbReference>
<dbReference type="InterPro" id="IPR002645">
    <property type="entry name" value="STAS_dom"/>
</dbReference>
<dbReference type="PANTHER" id="PTHR33745">
    <property type="entry name" value="RSBT ANTAGONIST PROTEIN RSBS-RELATED"/>
    <property type="match status" value="1"/>
</dbReference>
<name>A0A2S8FG66_9BACT</name>
<organism evidence="2 3">
    <name type="scientific">Blastopirellula marina</name>
    <dbReference type="NCBI Taxonomy" id="124"/>
    <lineage>
        <taxon>Bacteria</taxon>
        <taxon>Pseudomonadati</taxon>
        <taxon>Planctomycetota</taxon>
        <taxon>Planctomycetia</taxon>
        <taxon>Pirellulales</taxon>
        <taxon>Pirellulaceae</taxon>
        <taxon>Blastopirellula</taxon>
    </lineage>
</organism>
<dbReference type="InterPro" id="IPR051932">
    <property type="entry name" value="Bact_StressResp_Reg"/>
</dbReference>
<accession>A0A2S8FG66</accession>
<dbReference type="Pfam" id="PF01740">
    <property type="entry name" value="STAS"/>
    <property type="match status" value="1"/>
</dbReference>
<evidence type="ECO:0000313" key="2">
    <source>
        <dbReference type="EMBL" id="PQO31146.1"/>
    </source>
</evidence>
<dbReference type="RefSeq" id="WP_105353656.1">
    <property type="nucleotide sequence ID" value="NZ_PUIA01000037.1"/>
</dbReference>
<reference evidence="2 3" key="1">
    <citation type="submission" date="2018-02" db="EMBL/GenBank/DDBJ databases">
        <title>Comparative genomes isolates from brazilian mangrove.</title>
        <authorList>
            <person name="Araujo J.E."/>
            <person name="Taketani R.G."/>
            <person name="Silva M.C.P."/>
            <person name="Loureco M.V."/>
            <person name="Andreote F.D."/>
        </authorList>
    </citation>
    <scope>NUCLEOTIDE SEQUENCE [LARGE SCALE GENOMIC DNA]</scope>
    <source>
        <strain evidence="2 3">HEX-2 MGV</strain>
    </source>
</reference>
<dbReference type="SUPFAM" id="SSF52091">
    <property type="entry name" value="SpoIIaa-like"/>
    <property type="match status" value="1"/>
</dbReference>
<dbReference type="Gene3D" id="3.30.750.24">
    <property type="entry name" value="STAS domain"/>
    <property type="match status" value="1"/>
</dbReference>
<sequence>MIHDSGEVPRVPMQLASGCLVASIQIDLNDEVLFRFKRDLLEEIRLTQTRAVLLDVSGVDIMDRVEFEAICEIMRMSRLMGARAMLVGVKPEIACSLMDFDLDFRQMETALTLDQAFQQLKLNGESNGGRHESMR</sequence>
<evidence type="ECO:0000313" key="3">
    <source>
        <dbReference type="Proteomes" id="UP000240009"/>
    </source>
</evidence>
<dbReference type="Proteomes" id="UP000240009">
    <property type="component" value="Unassembled WGS sequence"/>
</dbReference>
<gene>
    <name evidence="2" type="ORF">C5Y96_12390</name>
</gene>
<dbReference type="CDD" id="cd07041">
    <property type="entry name" value="STAS_RsbR_RsbS_like"/>
    <property type="match status" value="1"/>
</dbReference>
<dbReference type="InterPro" id="IPR036513">
    <property type="entry name" value="STAS_dom_sf"/>
</dbReference>
<feature type="domain" description="STAS" evidence="1">
    <location>
        <begin position="9"/>
        <end position="120"/>
    </location>
</feature>
<proteinExistence type="predicted"/>
<comment type="caution">
    <text evidence="2">The sequence shown here is derived from an EMBL/GenBank/DDBJ whole genome shotgun (WGS) entry which is preliminary data.</text>
</comment>
<dbReference type="PROSITE" id="PS50801">
    <property type="entry name" value="STAS"/>
    <property type="match status" value="1"/>
</dbReference>
<evidence type="ECO:0000259" key="1">
    <source>
        <dbReference type="PROSITE" id="PS50801"/>
    </source>
</evidence>
<dbReference type="PANTHER" id="PTHR33745:SF1">
    <property type="entry name" value="RSBT ANTAGONIST PROTEIN RSBS"/>
    <property type="match status" value="1"/>
</dbReference>